<comment type="caution">
    <text evidence="1">The sequence shown here is derived from an EMBL/GenBank/DDBJ whole genome shotgun (WGS) entry which is preliminary data.</text>
</comment>
<reference evidence="1 2" key="1">
    <citation type="submission" date="2024-02" db="EMBL/GenBank/DDBJ databases">
        <title>Characterization of antibiotic resistant novel bacterial strains and their environmental applications.</title>
        <authorList>
            <person name="Manzoor S."/>
            <person name="Abbas S."/>
            <person name="Arshad M."/>
            <person name="Li W.J."/>
            <person name="Ahmed I."/>
        </authorList>
    </citation>
    <scope>NUCLEOTIDE SEQUENCE [LARGE SCALE GENOMIC DNA]</scope>
    <source>
        <strain evidence="1 2">KACC 15558</strain>
    </source>
</reference>
<evidence type="ECO:0000313" key="2">
    <source>
        <dbReference type="Proteomes" id="UP001498935"/>
    </source>
</evidence>
<protein>
    <submittedName>
        <fullName evidence="1">Uncharacterized protein</fullName>
    </submittedName>
</protein>
<dbReference type="EMBL" id="BAABNP010000001">
    <property type="protein sequence ID" value="GAA5339027.1"/>
    <property type="molecule type" value="Genomic_DNA"/>
</dbReference>
<gene>
    <name evidence="1" type="ORF">KACC15558_00670</name>
</gene>
<proteinExistence type="predicted"/>
<dbReference type="Proteomes" id="UP001498935">
    <property type="component" value="Unassembled WGS sequence"/>
</dbReference>
<dbReference type="RefSeq" id="WP_342036797.1">
    <property type="nucleotide sequence ID" value="NZ_BAABBK010000001.1"/>
</dbReference>
<organism evidence="1 2">
    <name type="scientific">Brevibacterium ammoniilyticum</name>
    <dbReference type="NCBI Taxonomy" id="1046555"/>
    <lineage>
        <taxon>Bacteria</taxon>
        <taxon>Bacillati</taxon>
        <taxon>Actinomycetota</taxon>
        <taxon>Actinomycetes</taxon>
        <taxon>Micrococcales</taxon>
        <taxon>Brevibacteriaceae</taxon>
        <taxon>Brevibacterium</taxon>
    </lineage>
</organism>
<keyword evidence="2" id="KW-1185">Reference proteome</keyword>
<sequence>MSPAGDEAREPSGERHPVDTEFLRLASHISAAEATEVFERRLPGAVAEVEKTHHPFWWVVLRVDVAGILDGVRATRRPSAVVNVFVDAVSGKASIADFEPRGAAIDVAEWTGPTTLSGDVVGAAHDLVRTKVMRTVKLGMRVRLGEAESARGILKPNWLVRGANHRYSATFLVDGLDASHYVVRAARV</sequence>
<evidence type="ECO:0000313" key="1">
    <source>
        <dbReference type="EMBL" id="GAA5339027.1"/>
    </source>
</evidence>
<name>A0ABP9TXE1_9MICO</name>
<accession>A0ABP9TXE1</accession>